<comment type="caution">
    <text evidence="5">The sequence shown here is derived from an EMBL/GenBank/DDBJ whole genome shotgun (WGS) entry which is preliminary data.</text>
</comment>
<dbReference type="InterPro" id="IPR002586">
    <property type="entry name" value="CobQ/CobB/MinD/ParA_Nub-bd_dom"/>
</dbReference>
<proteinExistence type="predicted"/>
<dbReference type="EMBL" id="JAGIOI010000001">
    <property type="protein sequence ID" value="MBP2413719.1"/>
    <property type="molecule type" value="Genomic_DNA"/>
</dbReference>
<dbReference type="SUPFAM" id="SSF52540">
    <property type="entry name" value="P-loop containing nucleoside triphosphate hydrolases"/>
    <property type="match status" value="1"/>
</dbReference>
<name>A0ABS4YYB1_9MICC</name>
<accession>A0ABS4YYB1</accession>
<dbReference type="InterPro" id="IPR027417">
    <property type="entry name" value="P-loop_NTPase"/>
</dbReference>
<keyword evidence="1" id="KW-0547">Nucleotide-binding</keyword>
<gene>
    <name evidence="5" type="ORF">JOF48_002518</name>
</gene>
<dbReference type="PANTHER" id="PTHR43384">
    <property type="entry name" value="SEPTUM SITE-DETERMINING PROTEIN MIND HOMOLOG, CHLOROPLASTIC-RELATED"/>
    <property type="match status" value="1"/>
</dbReference>
<evidence type="ECO:0000313" key="5">
    <source>
        <dbReference type="EMBL" id="MBP2413719.1"/>
    </source>
</evidence>
<keyword evidence="6" id="KW-1185">Reference proteome</keyword>
<evidence type="ECO:0000256" key="1">
    <source>
        <dbReference type="ARBA" id="ARBA00022741"/>
    </source>
</evidence>
<dbReference type="Proteomes" id="UP000711614">
    <property type="component" value="Unassembled WGS sequence"/>
</dbReference>
<evidence type="ECO:0000259" key="4">
    <source>
        <dbReference type="Pfam" id="PF01656"/>
    </source>
</evidence>
<evidence type="ECO:0000256" key="3">
    <source>
        <dbReference type="SAM" id="MobiDB-lite"/>
    </source>
</evidence>
<feature type="region of interest" description="Disordered" evidence="3">
    <location>
        <begin position="127"/>
        <end position="257"/>
    </location>
</feature>
<dbReference type="Pfam" id="PF01656">
    <property type="entry name" value="CbiA"/>
    <property type="match status" value="1"/>
</dbReference>
<feature type="compositionally biased region" description="Low complexity" evidence="3">
    <location>
        <begin position="139"/>
        <end position="152"/>
    </location>
</feature>
<feature type="compositionally biased region" description="Low complexity" evidence="3">
    <location>
        <begin position="216"/>
        <end position="244"/>
    </location>
</feature>
<dbReference type="RefSeq" id="WP_245346520.1">
    <property type="nucleotide sequence ID" value="NZ_JAGIOI010000001.1"/>
</dbReference>
<sequence>MNAVTVVSVGETPTGVIAALAGRRDTVQVVRRCPALDELLAACQSGLAQVAVVAEGAGELTATLIDRLTAVGVSVVAVAGSAAEAARLKGLGAHPVSAQATPEALAAAVRAAVEGRRHPGSAGFAVPAAAGAGSGHDGGAPVAQPSAAGAEAGRADAPARKPRLGRRDKAASRHIRGGSPQGPLPHPPGGQAPAAAGQGARDAGGDGAPDSPNPGPITATPGSPAPGGSATPGDAAAPPAAAAETGGGRPGAGDRAPGRIVAVWGPIGSPGRTTVAMNLAAEEAAAGRSVMLIDADSYGASIAASLGLLDESASFAQACRSADQGALTTARLAKTATQLVFKGGALSLLTGLTRADRWPELRAAAVERVLKTARELAGLVVVDCGFALEDDEELSYDTVAPRRNAATLAVLAQADQVVAVGSGDPVGIPRLIRGLDELTRRLPGKEIAVVVNKVRRRAVGGAPEKALAQAWERFGPAQPISHFLPWDQELVDKALLEGRLLLELSPDAPLRRAIAGIGCAVGQQKQSSAVSSPTAEPLLRG</sequence>
<keyword evidence="2" id="KW-0067">ATP-binding</keyword>
<feature type="domain" description="CobQ/CobB/MinD/ParA nucleotide binding" evidence="4">
    <location>
        <begin position="262"/>
        <end position="493"/>
    </location>
</feature>
<feature type="compositionally biased region" description="Low complexity" evidence="3">
    <location>
        <begin position="191"/>
        <end position="201"/>
    </location>
</feature>
<dbReference type="InterPro" id="IPR050625">
    <property type="entry name" value="ParA/MinD_ATPase"/>
</dbReference>
<dbReference type="Gene3D" id="3.40.50.300">
    <property type="entry name" value="P-loop containing nucleotide triphosphate hydrolases"/>
    <property type="match status" value="1"/>
</dbReference>
<reference evidence="5 6" key="1">
    <citation type="submission" date="2021-03" db="EMBL/GenBank/DDBJ databases">
        <title>Sequencing the genomes of 1000 actinobacteria strains.</title>
        <authorList>
            <person name="Klenk H.-P."/>
        </authorList>
    </citation>
    <scope>NUCLEOTIDE SEQUENCE [LARGE SCALE GENOMIC DNA]</scope>
    <source>
        <strain evidence="5 6">DSM 16005</strain>
    </source>
</reference>
<organism evidence="5 6">
    <name type="scientific">Arthrobacter stackebrandtii</name>
    <dbReference type="NCBI Taxonomy" id="272161"/>
    <lineage>
        <taxon>Bacteria</taxon>
        <taxon>Bacillati</taxon>
        <taxon>Actinomycetota</taxon>
        <taxon>Actinomycetes</taxon>
        <taxon>Micrococcales</taxon>
        <taxon>Micrococcaceae</taxon>
        <taxon>Arthrobacter</taxon>
    </lineage>
</organism>
<feature type="compositionally biased region" description="Basic and acidic residues" evidence="3">
    <location>
        <begin position="153"/>
        <end position="171"/>
    </location>
</feature>
<evidence type="ECO:0000313" key="6">
    <source>
        <dbReference type="Proteomes" id="UP000711614"/>
    </source>
</evidence>
<evidence type="ECO:0000256" key="2">
    <source>
        <dbReference type="ARBA" id="ARBA00022840"/>
    </source>
</evidence>
<dbReference type="PANTHER" id="PTHR43384:SF6">
    <property type="entry name" value="SEPTUM SITE-DETERMINING PROTEIN MIND HOMOLOG, CHLOROPLASTIC"/>
    <property type="match status" value="1"/>
</dbReference>
<protein>
    <submittedName>
        <fullName evidence="5">MinD-like ATPase involved in chromosome partitioning or flagellar assembly</fullName>
    </submittedName>
</protein>